<evidence type="ECO:0000313" key="3">
    <source>
        <dbReference type="Proteomes" id="UP000763088"/>
    </source>
</evidence>
<evidence type="ECO:0000256" key="1">
    <source>
        <dbReference type="SAM" id="MobiDB-lite"/>
    </source>
</evidence>
<dbReference type="InterPro" id="IPR027417">
    <property type="entry name" value="P-loop_NTPase"/>
</dbReference>
<dbReference type="Proteomes" id="UP000763088">
    <property type="component" value="Unassembled WGS sequence"/>
</dbReference>
<accession>A0A928GHP5</accession>
<evidence type="ECO:0000313" key="2">
    <source>
        <dbReference type="EMBL" id="MBE6266361.1"/>
    </source>
</evidence>
<reference evidence="2" key="1">
    <citation type="submission" date="2019-04" db="EMBL/GenBank/DDBJ databases">
        <title>Evolution of Biomass-Degrading Anaerobic Consortia Revealed by Metagenomics.</title>
        <authorList>
            <person name="Peng X."/>
        </authorList>
    </citation>
    <scope>NUCLEOTIDE SEQUENCE</scope>
    <source>
        <strain evidence="2">SIG141</strain>
    </source>
</reference>
<organism evidence="2 3">
    <name type="scientific">Xylanibacter ruminicola</name>
    <name type="common">Prevotella ruminicola</name>
    <dbReference type="NCBI Taxonomy" id="839"/>
    <lineage>
        <taxon>Bacteria</taxon>
        <taxon>Pseudomonadati</taxon>
        <taxon>Bacteroidota</taxon>
        <taxon>Bacteroidia</taxon>
        <taxon>Bacteroidales</taxon>
        <taxon>Prevotellaceae</taxon>
        <taxon>Xylanibacter</taxon>
    </lineage>
</organism>
<comment type="caution">
    <text evidence="2">The sequence shown here is derived from an EMBL/GenBank/DDBJ whole genome shotgun (WGS) entry which is preliminary data.</text>
</comment>
<proteinExistence type="predicted"/>
<dbReference type="EMBL" id="SUYD01000008">
    <property type="protein sequence ID" value="MBE6266361.1"/>
    <property type="molecule type" value="Genomic_DNA"/>
</dbReference>
<dbReference type="AlphaFoldDB" id="A0A928GHP5"/>
<dbReference type="Pfam" id="PF13481">
    <property type="entry name" value="AAA_25"/>
    <property type="match status" value="1"/>
</dbReference>
<feature type="region of interest" description="Disordered" evidence="1">
    <location>
        <begin position="271"/>
        <end position="292"/>
    </location>
</feature>
<name>A0A928GHP5_XYLRU</name>
<dbReference type="SUPFAM" id="SSF52540">
    <property type="entry name" value="P-loop containing nucleoside triphosphate hydrolases"/>
    <property type="match status" value="1"/>
</dbReference>
<dbReference type="Gene3D" id="3.40.50.300">
    <property type="entry name" value="P-loop containing nucleotide triphosphate hydrolases"/>
    <property type="match status" value="1"/>
</dbReference>
<gene>
    <name evidence="2" type="ORF">E7102_07825</name>
</gene>
<protein>
    <recommendedName>
        <fullName evidence="4">AAA domain-containing protein</fullName>
    </recommendedName>
</protein>
<evidence type="ECO:0008006" key="4">
    <source>
        <dbReference type="Google" id="ProtNLM"/>
    </source>
</evidence>
<sequence>MEKEIIKESVGEALQHAGEPTTITTEVIELDRDRVTSQTDVPPEVFEFNLNGVPCFPRCDVSVLTGQQKTGKTFITSMLMACCINRQVLGFERVDEEPLKVMWIDTEQSLATTKRILKDRVGKMIGDTEFPDDHFFVFNMRRRTPKERREQLELAIETYKPDICIIDGIADMVDDINSGTDSTDIMQLLLSMAQEHKCNITANIHLNRTGDKLNLRGWLGTLMLQKSYEVFNCERLADNKTFAVEMLFSRLCQPCEDMYYRINEQGLPYTTKKPDTLQYNSKSSKDSRSSNTFNQEFVDQNPVNPELPWLFRKLFEAGFGSASFLGSEEMERRIMELSFIKQKQYYYRVVAEAEKQGVIKKVMTKNGRVGAILCQAD</sequence>